<evidence type="ECO:0000256" key="6">
    <source>
        <dbReference type="ARBA" id="ARBA00044065"/>
    </source>
</evidence>
<dbReference type="AlphaFoldDB" id="A0A6J4MAH9"/>
<keyword evidence="2" id="KW-0560">Oxidoreductase</keyword>
<dbReference type="EC" id="1.1.1.298" evidence="4"/>
<dbReference type="PRINTS" id="PR00081">
    <property type="entry name" value="GDHRDH"/>
</dbReference>
<dbReference type="PRINTS" id="PR00080">
    <property type="entry name" value="SDRFAMILY"/>
</dbReference>
<dbReference type="SMART" id="SM00822">
    <property type="entry name" value="PKS_KR"/>
    <property type="match status" value="1"/>
</dbReference>
<protein>
    <recommendedName>
        <fullName evidence="6">NADP-dependent 3-hydroxy acid dehydrogenase YdfG</fullName>
        <ecNumber evidence="4">1.1.1.298</ecNumber>
        <ecNumber evidence="5">1.1.1.381</ecNumber>
    </recommendedName>
    <alternativeName>
        <fullName evidence="8">L-allo-threonine dehydrogenase</fullName>
    </alternativeName>
    <alternativeName>
        <fullName evidence="7">Malonic semialdehyde reductase</fullName>
    </alternativeName>
</protein>
<accession>A0A6J4MAH9</accession>
<dbReference type="SUPFAM" id="SSF51735">
    <property type="entry name" value="NAD(P)-binding Rossmann-fold domains"/>
    <property type="match status" value="1"/>
</dbReference>
<dbReference type="InterPro" id="IPR020904">
    <property type="entry name" value="Sc_DH/Rdtase_CS"/>
</dbReference>
<feature type="domain" description="Ketoreductase" evidence="12">
    <location>
        <begin position="10"/>
        <end position="194"/>
    </location>
</feature>
<evidence type="ECO:0000256" key="5">
    <source>
        <dbReference type="ARBA" id="ARBA00044059"/>
    </source>
</evidence>
<dbReference type="Pfam" id="PF00106">
    <property type="entry name" value="adh_short"/>
    <property type="match status" value="1"/>
</dbReference>
<dbReference type="PANTHER" id="PTHR43086">
    <property type="entry name" value="VERY-LONG-CHAIN 3-OXOOACYL-COA REDUCTASE"/>
    <property type="match status" value="1"/>
</dbReference>
<dbReference type="InterPro" id="IPR057326">
    <property type="entry name" value="KR_dom"/>
</dbReference>
<evidence type="ECO:0000256" key="10">
    <source>
        <dbReference type="ARBA" id="ARBA00047274"/>
    </source>
</evidence>
<dbReference type="PANTHER" id="PTHR43086:SF3">
    <property type="entry name" value="NADP-DEPENDENT 3-HYDROXY ACID DEHYDROGENASE YDFG"/>
    <property type="match status" value="1"/>
</dbReference>
<evidence type="ECO:0000256" key="9">
    <source>
        <dbReference type="ARBA" id="ARBA00045650"/>
    </source>
</evidence>
<proteinExistence type="inferred from homology"/>
<organism evidence="13">
    <name type="scientific">uncultured Gemmatimonadota bacterium</name>
    <dbReference type="NCBI Taxonomy" id="203437"/>
    <lineage>
        <taxon>Bacteria</taxon>
        <taxon>Pseudomonadati</taxon>
        <taxon>Gemmatimonadota</taxon>
        <taxon>environmental samples</taxon>
    </lineage>
</organism>
<evidence type="ECO:0000256" key="4">
    <source>
        <dbReference type="ARBA" id="ARBA00044050"/>
    </source>
</evidence>
<gene>
    <name evidence="13" type="ORF">AVDCRST_MAG68-3800</name>
</gene>
<evidence type="ECO:0000313" key="13">
    <source>
        <dbReference type="EMBL" id="CAA9353096.1"/>
    </source>
</evidence>
<evidence type="ECO:0000256" key="1">
    <source>
        <dbReference type="ARBA" id="ARBA00006484"/>
    </source>
</evidence>
<evidence type="ECO:0000256" key="7">
    <source>
        <dbReference type="ARBA" id="ARBA00044271"/>
    </source>
</evidence>
<evidence type="ECO:0000256" key="8">
    <source>
        <dbReference type="ARBA" id="ARBA00044349"/>
    </source>
</evidence>
<dbReference type="InterPro" id="IPR002347">
    <property type="entry name" value="SDR_fam"/>
</dbReference>
<name>A0A6J4MAH9_9BACT</name>
<dbReference type="GO" id="GO:0035527">
    <property type="term" value="F:3-hydroxypropionate dehydrogenase (NADP+) activity"/>
    <property type="evidence" value="ECO:0007669"/>
    <property type="project" value="UniProtKB-EC"/>
</dbReference>
<comment type="similarity">
    <text evidence="1 11">Belongs to the short-chain dehydrogenases/reductases (SDR) family.</text>
</comment>
<sequence length="264" mass="27983">MGAAWEYRGRWALVTGASSGIGEEFVRALARRGMNVVLAARREDRLRALADALRTGFGVETAVVPVDLAKPGAAGVLWLEASDGRVIHLLVNNAGFGLKGRFDELPAERQAEMVKVNCTAPLELAHFAVRDMRPRHEGGIINVASIAGYQPIPLLATYAASKAFVIALSEALAEENRDAGLRVVTLNPGPVATEFQEVAGTVFGSDPPGLRTPGQVVSAALAALEAGGRTVTPGFINRVSTLVVRVAPRGIVVRTAKTIMKKMR</sequence>
<dbReference type="PIRSF" id="PIRSF000126">
    <property type="entry name" value="11-beta-HSD1"/>
    <property type="match status" value="1"/>
</dbReference>
<evidence type="ECO:0000256" key="3">
    <source>
        <dbReference type="ARBA" id="ARBA00043812"/>
    </source>
</evidence>
<comment type="function">
    <text evidence="9">NADP-dependent dehydrogenase with broad substrate specificity acting on 3-hydroxy acids. Catalyzes the NADP-dependent oxidation of L-allo-threonine to L-2-amino-3-keto-butyrate, which is spontaneously decarboxylated into aminoacetone. Also acts on D-threonine, L-serine, D-serine, D-3-hydroxyisobutyrate, L-3-hydroxyisobutyrate, D-glycerate and L-glycerate. Able to catalyze the reduction of the malonic semialdehyde to 3-hydroxypropionic acid. YdfG is apparently supplementing RutE, the presumed malonic semialdehyde reductase involved in pyrimidine degradation since both are able to detoxify malonic semialdehyde.</text>
</comment>
<dbReference type="InterPro" id="IPR036291">
    <property type="entry name" value="NAD(P)-bd_dom_sf"/>
</dbReference>
<dbReference type="EMBL" id="CADCTW010000177">
    <property type="protein sequence ID" value="CAA9353096.1"/>
    <property type="molecule type" value="Genomic_DNA"/>
</dbReference>
<evidence type="ECO:0000256" key="2">
    <source>
        <dbReference type="ARBA" id="ARBA00023002"/>
    </source>
</evidence>
<reference evidence="13" key="1">
    <citation type="submission" date="2020-02" db="EMBL/GenBank/DDBJ databases">
        <authorList>
            <person name="Meier V. D."/>
        </authorList>
    </citation>
    <scope>NUCLEOTIDE SEQUENCE</scope>
    <source>
        <strain evidence="13">AVDCRST_MAG68</strain>
    </source>
</reference>
<evidence type="ECO:0000259" key="12">
    <source>
        <dbReference type="SMART" id="SM00822"/>
    </source>
</evidence>
<comment type="catalytic activity">
    <reaction evidence="10">
        <text>3-hydroxypropanoate + NADP(+) = 3-oxopropanoate + NADPH + H(+)</text>
        <dbReference type="Rhea" id="RHEA:26438"/>
        <dbReference type="ChEBI" id="CHEBI:15378"/>
        <dbReference type="ChEBI" id="CHEBI:16510"/>
        <dbReference type="ChEBI" id="CHEBI:33190"/>
        <dbReference type="ChEBI" id="CHEBI:57783"/>
        <dbReference type="ChEBI" id="CHEBI:58349"/>
        <dbReference type="EC" id="1.1.1.298"/>
    </reaction>
</comment>
<dbReference type="Gene3D" id="3.40.50.720">
    <property type="entry name" value="NAD(P)-binding Rossmann-like Domain"/>
    <property type="match status" value="1"/>
</dbReference>
<dbReference type="EC" id="1.1.1.381" evidence="5"/>
<comment type="catalytic activity">
    <reaction evidence="3">
        <text>L-allo-threonine + NADP(+) = aminoacetone + CO2 + NADPH</text>
        <dbReference type="Rhea" id="RHEA:43524"/>
        <dbReference type="ChEBI" id="CHEBI:16526"/>
        <dbReference type="ChEBI" id="CHEBI:57783"/>
        <dbReference type="ChEBI" id="CHEBI:58320"/>
        <dbReference type="ChEBI" id="CHEBI:58349"/>
        <dbReference type="ChEBI" id="CHEBI:58585"/>
        <dbReference type="EC" id="1.1.1.381"/>
    </reaction>
</comment>
<dbReference type="PROSITE" id="PS00061">
    <property type="entry name" value="ADH_SHORT"/>
    <property type="match status" value="1"/>
</dbReference>
<evidence type="ECO:0000256" key="11">
    <source>
        <dbReference type="RuleBase" id="RU000363"/>
    </source>
</evidence>